<dbReference type="PANTHER" id="PTHR46211:SF14">
    <property type="entry name" value="GLYCEROPHOSPHODIESTER PHOSPHODIESTERASE"/>
    <property type="match status" value="1"/>
</dbReference>
<feature type="domain" description="GP-PDE" evidence="1">
    <location>
        <begin position="13"/>
        <end position="288"/>
    </location>
</feature>
<dbReference type="EMBL" id="JBHTKH010000006">
    <property type="protein sequence ID" value="MFD1054856.1"/>
    <property type="molecule type" value="Genomic_DNA"/>
</dbReference>
<dbReference type="RefSeq" id="WP_386052760.1">
    <property type="nucleotide sequence ID" value="NZ_JBHTKH010000006.1"/>
</dbReference>
<accession>A0ABW3MWC5</accession>
<organism evidence="2 3">
    <name type="scientific">Terrabacter terrigena</name>
    <dbReference type="NCBI Taxonomy" id="574718"/>
    <lineage>
        <taxon>Bacteria</taxon>
        <taxon>Bacillati</taxon>
        <taxon>Actinomycetota</taxon>
        <taxon>Actinomycetes</taxon>
        <taxon>Micrococcales</taxon>
        <taxon>Intrasporangiaceae</taxon>
        <taxon>Terrabacter</taxon>
    </lineage>
</organism>
<dbReference type="PROSITE" id="PS51704">
    <property type="entry name" value="GP_PDE"/>
    <property type="match status" value="1"/>
</dbReference>
<name>A0ABW3MWC5_9MICO</name>
<evidence type="ECO:0000259" key="1">
    <source>
        <dbReference type="PROSITE" id="PS51704"/>
    </source>
</evidence>
<dbReference type="InterPro" id="IPR017946">
    <property type="entry name" value="PLC-like_Pdiesterase_TIM-brl"/>
</dbReference>
<evidence type="ECO:0000313" key="3">
    <source>
        <dbReference type="Proteomes" id="UP001597046"/>
    </source>
</evidence>
<sequence length="298" mass="31348">MSSRPGPWASGRFDVEGHRGAKGLVVENTLAGFAAAYGVGATGVELDVRLTADGRVVVWHDAELLPHKCRSTGPDLVGARVDDLTLAQLRTVDVGSLTLPDCPGQQADPGARISTLSEVLAHGVESAPGVWWTIELKVDPRDEREVSARRQLLEGVLTDVHDHAVERQCFVHSFDWAVLELSAALAPDVLRSALVESSVTWHPGSPLTGSVVPGESHHDVCDGAVAVGAQVISPDDAMVDAAFVDRAHAAGLAVLPWTVNEPPRIVELVEAGVDGIVTDYPDRALAVVASTSRSASPA</sequence>
<dbReference type="Proteomes" id="UP001597046">
    <property type="component" value="Unassembled WGS sequence"/>
</dbReference>
<comment type="caution">
    <text evidence="2">The sequence shown here is derived from an EMBL/GenBank/DDBJ whole genome shotgun (WGS) entry which is preliminary data.</text>
</comment>
<dbReference type="InterPro" id="IPR030395">
    <property type="entry name" value="GP_PDE_dom"/>
</dbReference>
<dbReference type="SUPFAM" id="SSF51695">
    <property type="entry name" value="PLC-like phosphodiesterases"/>
    <property type="match status" value="1"/>
</dbReference>
<dbReference type="Gene3D" id="3.20.20.190">
    <property type="entry name" value="Phosphatidylinositol (PI) phosphodiesterase"/>
    <property type="match status" value="1"/>
</dbReference>
<proteinExistence type="predicted"/>
<keyword evidence="3" id="KW-1185">Reference proteome</keyword>
<reference evidence="3" key="1">
    <citation type="journal article" date="2019" name="Int. J. Syst. Evol. Microbiol.">
        <title>The Global Catalogue of Microorganisms (GCM) 10K type strain sequencing project: providing services to taxonomists for standard genome sequencing and annotation.</title>
        <authorList>
            <consortium name="The Broad Institute Genomics Platform"/>
            <consortium name="The Broad Institute Genome Sequencing Center for Infectious Disease"/>
            <person name="Wu L."/>
            <person name="Ma J."/>
        </authorList>
    </citation>
    <scope>NUCLEOTIDE SEQUENCE [LARGE SCALE GENOMIC DNA]</scope>
    <source>
        <strain evidence="3">CCUG 57508</strain>
    </source>
</reference>
<dbReference type="Pfam" id="PF03009">
    <property type="entry name" value="GDPD"/>
    <property type="match status" value="1"/>
</dbReference>
<protein>
    <submittedName>
        <fullName evidence="2">Glycerophosphodiester phosphodiesterase family protein</fullName>
    </submittedName>
</protein>
<dbReference type="PANTHER" id="PTHR46211">
    <property type="entry name" value="GLYCEROPHOSPHORYL DIESTER PHOSPHODIESTERASE"/>
    <property type="match status" value="1"/>
</dbReference>
<gene>
    <name evidence="2" type="ORF">ACFQ2V_11115</name>
</gene>
<evidence type="ECO:0000313" key="2">
    <source>
        <dbReference type="EMBL" id="MFD1054856.1"/>
    </source>
</evidence>